<name>A0AAD9AW61_9PEZI</name>
<evidence type="ECO:0000313" key="2">
    <source>
        <dbReference type="EMBL" id="KAK1855163.1"/>
    </source>
</evidence>
<comment type="caution">
    <text evidence="2">The sequence shown here is derived from an EMBL/GenBank/DDBJ whole genome shotgun (WGS) entry which is preliminary data.</text>
</comment>
<dbReference type="Proteomes" id="UP001243330">
    <property type="component" value="Unassembled WGS sequence"/>
</dbReference>
<reference evidence="2" key="1">
    <citation type="submission" date="2023-01" db="EMBL/GenBank/DDBJ databases">
        <title>Colletotrichum chrysophilum M932 genome sequence.</title>
        <authorList>
            <person name="Baroncelli R."/>
        </authorList>
    </citation>
    <scope>NUCLEOTIDE SEQUENCE</scope>
    <source>
        <strain evidence="2">M932</strain>
    </source>
</reference>
<gene>
    <name evidence="2" type="ORF">CCHR01_02195</name>
</gene>
<dbReference type="AlphaFoldDB" id="A0AAD9AW61"/>
<organism evidence="2 3">
    <name type="scientific">Colletotrichum chrysophilum</name>
    <dbReference type="NCBI Taxonomy" id="1836956"/>
    <lineage>
        <taxon>Eukaryota</taxon>
        <taxon>Fungi</taxon>
        <taxon>Dikarya</taxon>
        <taxon>Ascomycota</taxon>
        <taxon>Pezizomycotina</taxon>
        <taxon>Sordariomycetes</taxon>
        <taxon>Hypocreomycetidae</taxon>
        <taxon>Glomerellales</taxon>
        <taxon>Glomerellaceae</taxon>
        <taxon>Colletotrichum</taxon>
        <taxon>Colletotrichum gloeosporioides species complex</taxon>
    </lineage>
</organism>
<keyword evidence="3" id="KW-1185">Reference proteome</keyword>
<proteinExistence type="predicted"/>
<feature type="chain" id="PRO_5042233336" evidence="1">
    <location>
        <begin position="25"/>
        <end position="157"/>
    </location>
</feature>
<dbReference type="EMBL" id="JAQOWY010000025">
    <property type="protein sequence ID" value="KAK1855163.1"/>
    <property type="molecule type" value="Genomic_DNA"/>
</dbReference>
<keyword evidence="1" id="KW-0732">Signal</keyword>
<feature type="signal peptide" evidence="1">
    <location>
        <begin position="1"/>
        <end position="24"/>
    </location>
</feature>
<protein>
    <submittedName>
        <fullName evidence="2">Uncharacterized protein</fullName>
    </submittedName>
</protein>
<evidence type="ECO:0000256" key="1">
    <source>
        <dbReference type="SAM" id="SignalP"/>
    </source>
</evidence>
<evidence type="ECO:0000313" key="3">
    <source>
        <dbReference type="Proteomes" id="UP001243330"/>
    </source>
</evidence>
<accession>A0AAD9AW61</accession>
<sequence>MTKRAVVVLAQVIPIFLWVEDLLAKLTRSEAVDLDAMVLKTIQRKSATTYVAHCLPMLFEMIIQISDKHDHVADVALLKVHWKGTDNRKEGRFAREECSRELAEVTLRCELRLAIHQTFFGLLQVGELPARTFYKPVGCLGSQTDTDLGQAQERQRD</sequence>